<feature type="compositionally biased region" description="Basic and acidic residues" evidence="1">
    <location>
        <begin position="20"/>
        <end position="30"/>
    </location>
</feature>
<dbReference type="RefSeq" id="XP_031081322.1">
    <property type="nucleotide sequence ID" value="XM_031231269.1"/>
</dbReference>
<dbReference type="Proteomes" id="UP000183971">
    <property type="component" value="Unassembled WGS sequence"/>
</dbReference>
<dbReference type="EMBL" id="FJOF01000005">
    <property type="protein sequence ID" value="CZR40729.1"/>
    <property type="molecule type" value="Genomic_DNA"/>
</dbReference>
<sequence length="237" mass="26370">MSPVPGRKRRASGEAPAPPAKREPKTDPKPESGTQPAEEMPTQSMSKQQTPGSDDRISETSEKDATPPAGSTPEPSLPIVDPVQEDDVETNNVSGIPDGNPKTQAPSKGVRWTIPGMRPGTMHSIRKVILPERDFVSREGNAAVRYPEGHIAHRTLQAKKSKWLAELDIEKSLLLGELRLMSTSDQFLTFLKPYHVFSNLTIVYHEPQLQHIQKRSMMCEHIPAKTKWPSQIRPRPP</sequence>
<protein>
    <submittedName>
        <fullName evidence="2">Uncharacterized protein</fullName>
    </submittedName>
</protein>
<dbReference type="VEuPathDB" id="FungiDB:FPRO_10317"/>
<feature type="compositionally biased region" description="Polar residues" evidence="1">
    <location>
        <begin position="41"/>
        <end position="52"/>
    </location>
</feature>
<dbReference type="GeneID" id="42055189"/>
<name>A0A1L7VJK0_FUSPR</name>
<proteinExistence type="predicted"/>
<gene>
    <name evidence="2" type="ORF">FPRO_10317</name>
</gene>
<feature type="region of interest" description="Disordered" evidence="1">
    <location>
        <begin position="1"/>
        <end position="117"/>
    </location>
</feature>
<organism evidence="2 3">
    <name type="scientific">Fusarium proliferatum (strain ET1)</name>
    <name type="common">Orchid endophyte fungus</name>
    <dbReference type="NCBI Taxonomy" id="1227346"/>
    <lineage>
        <taxon>Eukaryota</taxon>
        <taxon>Fungi</taxon>
        <taxon>Dikarya</taxon>
        <taxon>Ascomycota</taxon>
        <taxon>Pezizomycotina</taxon>
        <taxon>Sordariomycetes</taxon>
        <taxon>Hypocreomycetidae</taxon>
        <taxon>Hypocreales</taxon>
        <taxon>Nectriaceae</taxon>
        <taxon>Fusarium</taxon>
        <taxon>Fusarium fujikuroi species complex</taxon>
    </lineage>
</organism>
<keyword evidence="3" id="KW-1185">Reference proteome</keyword>
<evidence type="ECO:0000313" key="3">
    <source>
        <dbReference type="Proteomes" id="UP000183971"/>
    </source>
</evidence>
<dbReference type="AlphaFoldDB" id="A0A1L7VJK0"/>
<accession>A0A1L7VJK0</accession>
<feature type="compositionally biased region" description="Basic and acidic residues" evidence="1">
    <location>
        <begin position="53"/>
        <end position="65"/>
    </location>
</feature>
<reference evidence="3" key="1">
    <citation type="journal article" date="2016" name="Genome Biol. Evol.">
        <title>Comparative 'omics' of the Fusarium fujikuroi species complex highlights differences in genetic potential and metabolite synthesis.</title>
        <authorList>
            <person name="Niehaus E.-M."/>
            <person name="Muensterkoetter M."/>
            <person name="Proctor R.H."/>
            <person name="Brown D.W."/>
            <person name="Sharon A."/>
            <person name="Idan Y."/>
            <person name="Oren-Young L."/>
            <person name="Sieber C.M."/>
            <person name="Novak O."/>
            <person name="Pencik A."/>
            <person name="Tarkowska D."/>
            <person name="Hromadova K."/>
            <person name="Freeman S."/>
            <person name="Maymon M."/>
            <person name="Elazar M."/>
            <person name="Youssef S.A."/>
            <person name="El-Shabrawy E.S.M."/>
            <person name="Shalaby A.B.A."/>
            <person name="Houterman P."/>
            <person name="Brock N.L."/>
            <person name="Burkhardt I."/>
            <person name="Tsavkelova E.A."/>
            <person name="Dickschat J.S."/>
            <person name="Galuszka P."/>
            <person name="Gueldener U."/>
            <person name="Tudzynski B."/>
        </authorList>
    </citation>
    <scope>NUCLEOTIDE SEQUENCE [LARGE SCALE GENOMIC DNA]</scope>
    <source>
        <strain evidence="3">ET1</strain>
    </source>
</reference>
<evidence type="ECO:0000256" key="1">
    <source>
        <dbReference type="SAM" id="MobiDB-lite"/>
    </source>
</evidence>
<comment type="caution">
    <text evidence="2">The sequence shown here is derived from an EMBL/GenBank/DDBJ whole genome shotgun (WGS) entry which is preliminary data.</text>
</comment>
<evidence type="ECO:0000313" key="2">
    <source>
        <dbReference type="EMBL" id="CZR40729.1"/>
    </source>
</evidence>
<feature type="compositionally biased region" description="Basic residues" evidence="1">
    <location>
        <begin position="1"/>
        <end position="10"/>
    </location>
</feature>